<dbReference type="Pfam" id="PF15011">
    <property type="entry name" value="CA109-like"/>
    <property type="match status" value="1"/>
</dbReference>
<dbReference type="OrthoDB" id="6605214at2759"/>
<protein>
    <submittedName>
        <fullName evidence="1">Uncharacterized protein</fullName>
    </submittedName>
</protein>
<dbReference type="GO" id="GO:0005737">
    <property type="term" value="C:cytoplasm"/>
    <property type="evidence" value="ECO:0007669"/>
    <property type="project" value="TreeGrafter"/>
</dbReference>
<evidence type="ECO:0000313" key="2">
    <source>
        <dbReference type="Proteomes" id="UP000749559"/>
    </source>
</evidence>
<comment type="caution">
    <text evidence="1">The sequence shown here is derived from an EMBL/GenBank/DDBJ whole genome shotgun (WGS) entry which is preliminary data.</text>
</comment>
<name>A0A8J1UT33_OWEFU</name>
<evidence type="ECO:0000313" key="1">
    <source>
        <dbReference type="EMBL" id="CAH1780017.1"/>
    </source>
</evidence>
<dbReference type="Proteomes" id="UP000749559">
    <property type="component" value="Unassembled WGS sequence"/>
</dbReference>
<proteinExistence type="predicted"/>
<sequence>MQAESAILRQLQKSFKIVKHQYEKYNKDIEETRQYVESIVNLSEQLIAIKDVEMDSTPLEKFPDVKDKLSGKLMMSIEHLIEKLALSLHNQEMCVRHITQCQTSTSELCRQRYSAQLDIQAAMEGQPLRPSITDMLLWLQSIEVAVRLNYGERELAMNTVAYTSEDKMHILQDKWSIDKQLDNSMLEIMARLMYFLPEKL</sequence>
<dbReference type="AlphaFoldDB" id="A0A8J1UT33"/>
<accession>A0A8J1UT33</accession>
<dbReference type="GO" id="GO:0005634">
    <property type="term" value="C:nucleus"/>
    <property type="evidence" value="ECO:0007669"/>
    <property type="project" value="TreeGrafter"/>
</dbReference>
<reference evidence="1" key="1">
    <citation type="submission" date="2022-03" db="EMBL/GenBank/DDBJ databases">
        <authorList>
            <person name="Martin C."/>
        </authorList>
    </citation>
    <scope>NUCLEOTIDE SEQUENCE</scope>
</reference>
<keyword evidence="2" id="KW-1185">Reference proteome</keyword>
<dbReference type="InterPro" id="IPR029159">
    <property type="entry name" value="CA109-like"/>
</dbReference>
<dbReference type="PANTHER" id="PTHR16234">
    <property type="entry name" value="SIMILAR TO HYPOTHETICAL PROTEIN FLJ20508"/>
    <property type="match status" value="1"/>
</dbReference>
<dbReference type="EMBL" id="CAIIXF020000003">
    <property type="protein sequence ID" value="CAH1780017.1"/>
    <property type="molecule type" value="Genomic_DNA"/>
</dbReference>
<dbReference type="PANTHER" id="PTHR16234:SF5">
    <property type="entry name" value="AFG2-INTERACTING RIBOSOME MATURATION FACTOR"/>
    <property type="match status" value="1"/>
</dbReference>
<organism evidence="1 2">
    <name type="scientific">Owenia fusiformis</name>
    <name type="common">Polychaete worm</name>
    <dbReference type="NCBI Taxonomy" id="6347"/>
    <lineage>
        <taxon>Eukaryota</taxon>
        <taxon>Metazoa</taxon>
        <taxon>Spiralia</taxon>
        <taxon>Lophotrochozoa</taxon>
        <taxon>Annelida</taxon>
        <taxon>Polychaeta</taxon>
        <taxon>Sedentaria</taxon>
        <taxon>Canalipalpata</taxon>
        <taxon>Sabellida</taxon>
        <taxon>Oweniida</taxon>
        <taxon>Oweniidae</taxon>
        <taxon>Owenia</taxon>
    </lineage>
</organism>
<gene>
    <name evidence="1" type="ORF">OFUS_LOCUS6765</name>
</gene>